<dbReference type="InterPro" id="IPR025734">
    <property type="entry name" value="EspG"/>
</dbReference>
<organism evidence="6 7">
    <name type="scientific">Herbihabitans rhizosphaerae</name>
    <dbReference type="NCBI Taxonomy" id="1872711"/>
    <lineage>
        <taxon>Bacteria</taxon>
        <taxon>Bacillati</taxon>
        <taxon>Actinomycetota</taxon>
        <taxon>Actinomycetes</taxon>
        <taxon>Pseudonocardiales</taxon>
        <taxon>Pseudonocardiaceae</taxon>
        <taxon>Herbihabitans</taxon>
    </lineage>
</organism>
<evidence type="ECO:0000256" key="1">
    <source>
        <dbReference type="ARBA" id="ARBA00004496"/>
    </source>
</evidence>
<evidence type="ECO:0000313" key="6">
    <source>
        <dbReference type="EMBL" id="RZS41221.1"/>
    </source>
</evidence>
<feature type="region of interest" description="Disordered" evidence="5">
    <location>
        <begin position="159"/>
        <end position="178"/>
    </location>
</feature>
<protein>
    <submittedName>
        <fullName evidence="6">ESAT-6 protein secretion system EspG family protein</fullName>
    </submittedName>
</protein>
<evidence type="ECO:0000256" key="3">
    <source>
        <dbReference type="ARBA" id="ARBA00022490"/>
    </source>
</evidence>
<dbReference type="OrthoDB" id="5175124at2"/>
<evidence type="ECO:0000256" key="2">
    <source>
        <dbReference type="ARBA" id="ARBA00006411"/>
    </source>
</evidence>
<evidence type="ECO:0000313" key="7">
    <source>
        <dbReference type="Proteomes" id="UP000294257"/>
    </source>
</evidence>
<keyword evidence="7" id="KW-1185">Reference proteome</keyword>
<sequence length="263" mass="28432">MTDGEHLSPIELDFLWETLDGGELPYPLESRSHGTTMEERDELRQQVRAQLVQRRLLNQDGELGPHVETWLSILVRPQVSVDSVFLPELDGVAVCSIAALAGGNAVLAVQDDEGLRIRPVHATGLASAVVELLPEAERGTEQSISLPAEELTAVAETVSAGQVSGPTARPGRGRGVTDTREALLRLTGRRSHRGGQIAANSRGNLGGRKRTPVLAWFDNDTGRYLSQARSGADGRDWVTVAPADAATLRHRISEMITAITQER</sequence>
<dbReference type="Proteomes" id="UP000294257">
    <property type="component" value="Unassembled WGS sequence"/>
</dbReference>
<gene>
    <name evidence="6" type="ORF">EV193_103541</name>
</gene>
<comment type="similarity">
    <text evidence="2">Belongs to the EspG family.</text>
</comment>
<name>A0A4Q7KYT1_9PSEU</name>
<evidence type="ECO:0000256" key="4">
    <source>
        <dbReference type="ARBA" id="ARBA00023186"/>
    </source>
</evidence>
<reference evidence="6 7" key="1">
    <citation type="submission" date="2019-02" db="EMBL/GenBank/DDBJ databases">
        <title>Genomic Encyclopedia of Type Strains, Phase IV (KMG-IV): sequencing the most valuable type-strain genomes for metagenomic binning, comparative biology and taxonomic classification.</title>
        <authorList>
            <person name="Goeker M."/>
        </authorList>
    </citation>
    <scope>NUCLEOTIDE SEQUENCE [LARGE SCALE GENOMIC DNA]</scope>
    <source>
        <strain evidence="6 7">DSM 101727</strain>
    </source>
</reference>
<proteinExistence type="inferred from homology"/>
<keyword evidence="3" id="KW-0963">Cytoplasm</keyword>
<accession>A0A4Q7KYT1</accession>
<comment type="subcellular location">
    <subcellularLocation>
        <location evidence="1">Cytoplasm</location>
    </subcellularLocation>
</comment>
<dbReference type="EMBL" id="SGWQ01000003">
    <property type="protein sequence ID" value="RZS41221.1"/>
    <property type="molecule type" value="Genomic_DNA"/>
</dbReference>
<dbReference type="AlphaFoldDB" id="A0A4Q7KYT1"/>
<evidence type="ECO:0000256" key="5">
    <source>
        <dbReference type="SAM" id="MobiDB-lite"/>
    </source>
</evidence>
<dbReference type="RefSeq" id="WP_130344162.1">
    <property type="nucleotide sequence ID" value="NZ_SGWQ01000003.1"/>
</dbReference>
<dbReference type="Pfam" id="PF14011">
    <property type="entry name" value="ESX-1_EspG"/>
    <property type="match status" value="1"/>
</dbReference>
<keyword evidence="4" id="KW-0143">Chaperone</keyword>
<comment type="caution">
    <text evidence="6">The sequence shown here is derived from an EMBL/GenBank/DDBJ whole genome shotgun (WGS) entry which is preliminary data.</text>
</comment>